<keyword evidence="1" id="KW-0812">Transmembrane</keyword>
<keyword evidence="1" id="KW-1133">Transmembrane helix</keyword>
<organism evidence="2">
    <name type="scientific">Arundo donax</name>
    <name type="common">Giant reed</name>
    <name type="synonym">Donax arundinaceus</name>
    <dbReference type="NCBI Taxonomy" id="35708"/>
    <lineage>
        <taxon>Eukaryota</taxon>
        <taxon>Viridiplantae</taxon>
        <taxon>Streptophyta</taxon>
        <taxon>Embryophyta</taxon>
        <taxon>Tracheophyta</taxon>
        <taxon>Spermatophyta</taxon>
        <taxon>Magnoliopsida</taxon>
        <taxon>Liliopsida</taxon>
        <taxon>Poales</taxon>
        <taxon>Poaceae</taxon>
        <taxon>PACMAD clade</taxon>
        <taxon>Arundinoideae</taxon>
        <taxon>Arundineae</taxon>
        <taxon>Arundo</taxon>
    </lineage>
</organism>
<dbReference type="AlphaFoldDB" id="A0A0A9DLS7"/>
<evidence type="ECO:0000313" key="2">
    <source>
        <dbReference type="EMBL" id="JAD87598.1"/>
    </source>
</evidence>
<protein>
    <submittedName>
        <fullName evidence="2">Uncharacterized protein</fullName>
    </submittedName>
</protein>
<sequence length="77" mass="8751">MCIRWESKETIHPTYLKLKEHGAVSGSHDTIVQHVVALLRWRVCSIVLASIVSCTYTVYVLRTPSYLYPVQATDTTN</sequence>
<feature type="transmembrane region" description="Helical" evidence="1">
    <location>
        <begin position="39"/>
        <end position="61"/>
    </location>
</feature>
<keyword evidence="1" id="KW-0472">Membrane</keyword>
<reference evidence="2" key="1">
    <citation type="submission" date="2014-09" db="EMBL/GenBank/DDBJ databases">
        <authorList>
            <person name="Magalhaes I.L.F."/>
            <person name="Oliveira U."/>
            <person name="Santos F.R."/>
            <person name="Vidigal T.H.D.A."/>
            <person name="Brescovit A.D."/>
            <person name="Santos A.J."/>
        </authorList>
    </citation>
    <scope>NUCLEOTIDE SEQUENCE</scope>
    <source>
        <tissue evidence="2">Shoot tissue taken approximately 20 cm above the soil surface</tissue>
    </source>
</reference>
<proteinExistence type="predicted"/>
<dbReference type="EMBL" id="GBRH01210297">
    <property type="protein sequence ID" value="JAD87598.1"/>
    <property type="molecule type" value="Transcribed_RNA"/>
</dbReference>
<reference evidence="2" key="2">
    <citation type="journal article" date="2015" name="Data Brief">
        <title>Shoot transcriptome of the giant reed, Arundo donax.</title>
        <authorList>
            <person name="Barrero R.A."/>
            <person name="Guerrero F.D."/>
            <person name="Moolhuijzen P."/>
            <person name="Goolsby J.A."/>
            <person name="Tidwell J."/>
            <person name="Bellgard S.E."/>
            <person name="Bellgard M.I."/>
        </authorList>
    </citation>
    <scope>NUCLEOTIDE SEQUENCE</scope>
    <source>
        <tissue evidence="2">Shoot tissue taken approximately 20 cm above the soil surface</tissue>
    </source>
</reference>
<evidence type="ECO:0000256" key="1">
    <source>
        <dbReference type="SAM" id="Phobius"/>
    </source>
</evidence>
<accession>A0A0A9DLS7</accession>
<name>A0A0A9DLS7_ARUDO</name>